<accession>A0A928VWU8</accession>
<evidence type="ECO:0008006" key="3">
    <source>
        <dbReference type="Google" id="ProtNLM"/>
    </source>
</evidence>
<gene>
    <name evidence="1" type="ORF">IQ235_12500</name>
</gene>
<evidence type="ECO:0000313" key="2">
    <source>
        <dbReference type="Proteomes" id="UP000621799"/>
    </source>
</evidence>
<proteinExistence type="predicted"/>
<dbReference type="SUPFAM" id="SSF47336">
    <property type="entry name" value="ACP-like"/>
    <property type="match status" value="1"/>
</dbReference>
<dbReference type="EMBL" id="JADEXN010000219">
    <property type="protein sequence ID" value="MBE9041601.1"/>
    <property type="molecule type" value="Genomic_DNA"/>
</dbReference>
<protein>
    <recommendedName>
        <fullName evidence="3">Acyl carrier protein</fullName>
    </recommendedName>
</protein>
<keyword evidence="2" id="KW-1185">Reference proteome</keyword>
<comment type="caution">
    <text evidence="1">The sequence shown here is derived from an EMBL/GenBank/DDBJ whole genome shotgun (WGS) entry which is preliminary data.</text>
</comment>
<dbReference type="InterPro" id="IPR036736">
    <property type="entry name" value="ACP-like_sf"/>
</dbReference>
<dbReference type="RefSeq" id="WP_264321800.1">
    <property type="nucleotide sequence ID" value="NZ_JADEXN010000219.1"/>
</dbReference>
<dbReference type="Proteomes" id="UP000621799">
    <property type="component" value="Unassembled WGS sequence"/>
</dbReference>
<sequence length="84" mass="9875">MFDRYNPIDENNYIEVLVLSRLAELDGDLLREIELDDRIIDIVDSADYAFAINLERDLGIKITNEDWFKMVTVRDAIELIKSRI</sequence>
<dbReference type="Gene3D" id="1.10.1200.10">
    <property type="entry name" value="ACP-like"/>
    <property type="match status" value="1"/>
</dbReference>
<evidence type="ECO:0000313" key="1">
    <source>
        <dbReference type="EMBL" id="MBE9041601.1"/>
    </source>
</evidence>
<organism evidence="1 2">
    <name type="scientific">Zarconia navalis LEGE 11467</name>
    <dbReference type="NCBI Taxonomy" id="1828826"/>
    <lineage>
        <taxon>Bacteria</taxon>
        <taxon>Bacillati</taxon>
        <taxon>Cyanobacteriota</taxon>
        <taxon>Cyanophyceae</taxon>
        <taxon>Oscillatoriophycideae</taxon>
        <taxon>Oscillatoriales</taxon>
        <taxon>Oscillatoriales incertae sedis</taxon>
        <taxon>Zarconia</taxon>
        <taxon>Zarconia navalis</taxon>
    </lineage>
</organism>
<reference evidence="1" key="1">
    <citation type="submission" date="2020-10" db="EMBL/GenBank/DDBJ databases">
        <authorList>
            <person name="Castelo-Branco R."/>
            <person name="Eusebio N."/>
            <person name="Adriana R."/>
            <person name="Vieira A."/>
            <person name="Brugerolle De Fraissinette N."/>
            <person name="Rezende De Castro R."/>
            <person name="Schneider M.P."/>
            <person name="Vasconcelos V."/>
            <person name="Leao P.N."/>
        </authorList>
    </citation>
    <scope>NUCLEOTIDE SEQUENCE</scope>
    <source>
        <strain evidence="1">LEGE 11467</strain>
    </source>
</reference>
<dbReference type="AlphaFoldDB" id="A0A928VWU8"/>
<name>A0A928VWU8_9CYAN</name>